<feature type="compositionally biased region" description="Polar residues" evidence="1">
    <location>
        <begin position="103"/>
        <end position="113"/>
    </location>
</feature>
<organism evidence="2 3">
    <name type="scientific">Terfezia boudieri ATCC MYA-4762</name>
    <dbReference type="NCBI Taxonomy" id="1051890"/>
    <lineage>
        <taxon>Eukaryota</taxon>
        <taxon>Fungi</taxon>
        <taxon>Dikarya</taxon>
        <taxon>Ascomycota</taxon>
        <taxon>Pezizomycotina</taxon>
        <taxon>Pezizomycetes</taxon>
        <taxon>Pezizales</taxon>
        <taxon>Pezizaceae</taxon>
        <taxon>Terfezia</taxon>
    </lineage>
</organism>
<evidence type="ECO:0000256" key="1">
    <source>
        <dbReference type="SAM" id="MobiDB-lite"/>
    </source>
</evidence>
<feature type="region of interest" description="Disordered" evidence="1">
    <location>
        <begin position="76"/>
        <end position="121"/>
    </location>
</feature>
<reference evidence="2 3" key="1">
    <citation type="journal article" date="2018" name="Nat. Ecol. Evol.">
        <title>Pezizomycetes genomes reveal the molecular basis of ectomycorrhizal truffle lifestyle.</title>
        <authorList>
            <person name="Murat C."/>
            <person name="Payen T."/>
            <person name="Noel B."/>
            <person name="Kuo A."/>
            <person name="Morin E."/>
            <person name="Chen J."/>
            <person name="Kohler A."/>
            <person name="Krizsan K."/>
            <person name="Balestrini R."/>
            <person name="Da Silva C."/>
            <person name="Montanini B."/>
            <person name="Hainaut M."/>
            <person name="Levati E."/>
            <person name="Barry K.W."/>
            <person name="Belfiori B."/>
            <person name="Cichocki N."/>
            <person name="Clum A."/>
            <person name="Dockter R.B."/>
            <person name="Fauchery L."/>
            <person name="Guy J."/>
            <person name="Iotti M."/>
            <person name="Le Tacon F."/>
            <person name="Lindquist E.A."/>
            <person name="Lipzen A."/>
            <person name="Malagnac F."/>
            <person name="Mello A."/>
            <person name="Molinier V."/>
            <person name="Miyauchi S."/>
            <person name="Poulain J."/>
            <person name="Riccioni C."/>
            <person name="Rubini A."/>
            <person name="Sitrit Y."/>
            <person name="Splivallo R."/>
            <person name="Traeger S."/>
            <person name="Wang M."/>
            <person name="Zifcakova L."/>
            <person name="Wipf D."/>
            <person name="Zambonelli A."/>
            <person name="Paolocci F."/>
            <person name="Nowrousian M."/>
            <person name="Ottonello S."/>
            <person name="Baldrian P."/>
            <person name="Spatafora J.W."/>
            <person name="Henrissat B."/>
            <person name="Nagy L.G."/>
            <person name="Aury J.M."/>
            <person name="Wincker P."/>
            <person name="Grigoriev I.V."/>
            <person name="Bonfante P."/>
            <person name="Martin F.M."/>
        </authorList>
    </citation>
    <scope>NUCLEOTIDE SEQUENCE [LARGE SCALE GENOMIC DNA]</scope>
    <source>
        <strain evidence="2 3">ATCC MYA-4762</strain>
    </source>
</reference>
<protein>
    <submittedName>
        <fullName evidence="2">Uncharacterized protein</fullName>
    </submittedName>
</protein>
<evidence type="ECO:0000313" key="2">
    <source>
        <dbReference type="EMBL" id="RPB18859.1"/>
    </source>
</evidence>
<dbReference type="InParanoid" id="A0A3N4LBL0"/>
<dbReference type="Proteomes" id="UP000267821">
    <property type="component" value="Unassembled WGS sequence"/>
</dbReference>
<evidence type="ECO:0000313" key="3">
    <source>
        <dbReference type="Proteomes" id="UP000267821"/>
    </source>
</evidence>
<dbReference type="AlphaFoldDB" id="A0A3N4LBL0"/>
<dbReference type="OrthoDB" id="10404595at2759"/>
<proteinExistence type="predicted"/>
<gene>
    <name evidence="2" type="ORF">L211DRAFT_853739</name>
</gene>
<name>A0A3N4LBL0_9PEZI</name>
<keyword evidence="3" id="KW-1185">Reference proteome</keyword>
<feature type="compositionally biased region" description="Acidic residues" evidence="1">
    <location>
        <begin position="92"/>
        <end position="102"/>
    </location>
</feature>
<accession>A0A3N4LBL0</accession>
<sequence>MNRHKTRCQWCTKLYVSAGQYSNYIAKVHPGEDVSSLETPKSRKRRLSDSIDLATSNLDMDVLAAICSPDYLSSDTEFASEGSNKEARDFSSESESESDEEGQQPNTGVSISNPRAGMPIQKHSFPEEDPSFNLYAPFQNSVDYRLARFFNSAKTSKGRIEQFFHDGVLKSLNPTHKVQFHSAYTMYKLVDAAANEPNFSWYSSL</sequence>
<dbReference type="EMBL" id="ML121607">
    <property type="protein sequence ID" value="RPB18859.1"/>
    <property type="molecule type" value="Genomic_DNA"/>
</dbReference>